<feature type="domain" description="SAM" evidence="2">
    <location>
        <begin position="381"/>
        <end position="445"/>
    </location>
</feature>
<evidence type="ECO:0000313" key="4">
    <source>
        <dbReference type="Proteomes" id="UP001152320"/>
    </source>
</evidence>
<dbReference type="InterPro" id="IPR052281">
    <property type="entry name" value="GAREM"/>
</dbReference>
<keyword evidence="4" id="KW-1185">Reference proteome</keyword>
<dbReference type="PROSITE" id="PS50105">
    <property type="entry name" value="SAM_DOMAIN"/>
    <property type="match status" value="1"/>
</dbReference>
<dbReference type="Gene3D" id="1.10.150.50">
    <property type="entry name" value="Transcription Factor, Ets-1"/>
    <property type="match status" value="1"/>
</dbReference>
<dbReference type="AlphaFoldDB" id="A0A9Q1CNG2"/>
<accession>A0A9Q1CNG2</accession>
<feature type="compositionally biased region" description="Basic and acidic residues" evidence="1">
    <location>
        <begin position="347"/>
        <end position="360"/>
    </location>
</feature>
<dbReference type="PANTHER" id="PTHR14454:SF11">
    <property type="entry name" value="SERRANO, ISOFORM F"/>
    <property type="match status" value="1"/>
</dbReference>
<feature type="region of interest" description="Disordered" evidence="1">
    <location>
        <begin position="452"/>
        <end position="489"/>
    </location>
</feature>
<sequence length="489" mass="55969">MDRQVPLVPAKRSLTKGQFKTTDYRDEYSSAPLTGESHIYEDLRHALAGTTPFQRVCFQLNLDHTDADSKRDTAVYRLVSSFKLPFIAKVKRKFCGLGSDVVRLQKDDVLLFHFIGRIRRVLTIDDSGRKVMLPIQAKQVYDILPSVQQYDDKVFQGTKAVIEARPLPNRLRIVEAHCSMFPEESQEVGDVLEISHIERRGVLPPKTGVNYRRIRTPSDKRVYLLKEYIDDIVVIATYFNSQQVLAIPVTCQIDVEKETNLTTETLLHGLLPAINTDDATDQDRPLPNIPPGKDMKELLDKKEKEIQTLLQENKKNYEKLKEELVHLKDEYSQQNFSQDGEYSKGTNEQDIKQENEETDKTVVGGSAIEEKLSRQVKLLSASVEEVGSFLKDLRLDSYVPRFQEELVDGELLVRLDEDILKEDIGMKKIQARRLMLEVKKRLRNDEESDRVFEAVEHQDGTREVRGSIEKGPSIQENEGPGSRASTKEL</sequence>
<dbReference type="InterPro" id="IPR013761">
    <property type="entry name" value="SAM/pointed_sf"/>
</dbReference>
<evidence type="ECO:0000313" key="3">
    <source>
        <dbReference type="EMBL" id="KAJ8047885.1"/>
    </source>
</evidence>
<evidence type="ECO:0000259" key="2">
    <source>
        <dbReference type="PROSITE" id="PS50105"/>
    </source>
</evidence>
<reference evidence="3" key="1">
    <citation type="submission" date="2021-10" db="EMBL/GenBank/DDBJ databases">
        <title>Tropical sea cucumber genome reveals ecological adaptation and Cuvierian tubules defense mechanism.</title>
        <authorList>
            <person name="Chen T."/>
        </authorList>
    </citation>
    <scope>NUCLEOTIDE SEQUENCE</scope>
    <source>
        <strain evidence="3">Nanhai2018</strain>
        <tissue evidence="3">Muscle</tissue>
    </source>
</reference>
<proteinExistence type="predicted"/>
<dbReference type="EMBL" id="JAIZAY010000002">
    <property type="protein sequence ID" value="KAJ8047885.1"/>
    <property type="molecule type" value="Genomic_DNA"/>
</dbReference>
<name>A0A9Q1CNG2_HOLLE</name>
<feature type="compositionally biased region" description="Polar residues" evidence="1">
    <location>
        <begin position="335"/>
        <end position="346"/>
    </location>
</feature>
<dbReference type="SUPFAM" id="SSF47769">
    <property type="entry name" value="SAM/Pointed domain"/>
    <property type="match status" value="1"/>
</dbReference>
<dbReference type="OrthoDB" id="6158441at2759"/>
<protein>
    <submittedName>
        <fullName evidence="3">Sterile alpha and TIR motif-containing protein 1</fullName>
    </submittedName>
</protein>
<dbReference type="Proteomes" id="UP001152320">
    <property type="component" value="Chromosome 2"/>
</dbReference>
<comment type="caution">
    <text evidence="3">The sequence shown here is derived from an EMBL/GenBank/DDBJ whole genome shotgun (WGS) entry which is preliminary data.</text>
</comment>
<dbReference type="PANTHER" id="PTHR14454">
    <property type="entry name" value="GRB2-ASSOCIATED AND REGULATOR OF MAPK PROTEIN FAMILY MEMBER"/>
    <property type="match status" value="1"/>
</dbReference>
<dbReference type="SMART" id="SM00454">
    <property type="entry name" value="SAM"/>
    <property type="match status" value="1"/>
</dbReference>
<feature type="compositionally biased region" description="Basic and acidic residues" evidence="1">
    <location>
        <begin position="452"/>
        <end position="468"/>
    </location>
</feature>
<dbReference type="InterPro" id="IPR001660">
    <property type="entry name" value="SAM"/>
</dbReference>
<gene>
    <name evidence="3" type="ORF">HOLleu_07009</name>
</gene>
<evidence type="ECO:0000256" key="1">
    <source>
        <dbReference type="SAM" id="MobiDB-lite"/>
    </source>
</evidence>
<feature type="region of interest" description="Disordered" evidence="1">
    <location>
        <begin position="335"/>
        <end position="361"/>
    </location>
</feature>
<organism evidence="3 4">
    <name type="scientific">Holothuria leucospilota</name>
    <name type="common">Black long sea cucumber</name>
    <name type="synonym">Mertensiothuria leucospilota</name>
    <dbReference type="NCBI Taxonomy" id="206669"/>
    <lineage>
        <taxon>Eukaryota</taxon>
        <taxon>Metazoa</taxon>
        <taxon>Echinodermata</taxon>
        <taxon>Eleutherozoa</taxon>
        <taxon>Echinozoa</taxon>
        <taxon>Holothuroidea</taxon>
        <taxon>Aspidochirotacea</taxon>
        <taxon>Aspidochirotida</taxon>
        <taxon>Holothuriidae</taxon>
        <taxon>Holothuria</taxon>
    </lineage>
</organism>
<dbReference type="Pfam" id="PF07647">
    <property type="entry name" value="SAM_2"/>
    <property type="match status" value="1"/>
</dbReference>